<dbReference type="Proteomes" id="UP000644660">
    <property type="component" value="Unassembled WGS sequence"/>
</dbReference>
<dbReference type="Pfam" id="PF23181">
    <property type="entry name" value="bHLH_INO4"/>
    <property type="match status" value="1"/>
</dbReference>
<proteinExistence type="predicted"/>
<dbReference type="SMART" id="SM00353">
    <property type="entry name" value="HLH"/>
    <property type="match status" value="1"/>
</dbReference>
<organism evidence="2 3">
    <name type="scientific">Maudiozyma barnettii</name>
    <dbReference type="NCBI Taxonomy" id="61262"/>
    <lineage>
        <taxon>Eukaryota</taxon>
        <taxon>Fungi</taxon>
        <taxon>Dikarya</taxon>
        <taxon>Ascomycota</taxon>
        <taxon>Saccharomycotina</taxon>
        <taxon>Saccharomycetes</taxon>
        <taxon>Saccharomycetales</taxon>
        <taxon>Saccharomycetaceae</taxon>
        <taxon>Maudiozyma</taxon>
    </lineage>
</organism>
<dbReference type="GO" id="GO:0046983">
    <property type="term" value="F:protein dimerization activity"/>
    <property type="evidence" value="ECO:0007669"/>
    <property type="project" value="InterPro"/>
</dbReference>
<comment type="caution">
    <text evidence="2">The sequence shown here is derived from an EMBL/GenBank/DDBJ whole genome shotgun (WGS) entry which is preliminary data.</text>
</comment>
<dbReference type="InterPro" id="IPR011598">
    <property type="entry name" value="bHLH_dom"/>
</dbReference>
<dbReference type="Gene3D" id="4.10.280.10">
    <property type="entry name" value="Helix-loop-helix DNA-binding domain"/>
    <property type="match status" value="1"/>
</dbReference>
<evidence type="ECO:0000313" key="3">
    <source>
        <dbReference type="Proteomes" id="UP000644660"/>
    </source>
</evidence>
<dbReference type="AlphaFoldDB" id="A0A8H2VJJ5"/>
<keyword evidence="3" id="KW-1185">Reference proteome</keyword>
<sequence>MDQTNSTNIMQVNNIKNEIESVMLEHNSNTPTNNSDVVMTPPALLIPANTENRIKKVRTKKMKKLSDDQIRMNHVSSEKRRRELVREIYDELVTLVPDLQKNENRSELIIYLKTINYLSWLYRKNRMLRTKIMEEHPSEINKITQNLIWKLKEKN</sequence>
<evidence type="ECO:0000259" key="1">
    <source>
        <dbReference type="PROSITE" id="PS50888"/>
    </source>
</evidence>
<dbReference type="InterPro" id="IPR057072">
    <property type="entry name" value="bHLH_INO4"/>
</dbReference>
<protein>
    <submittedName>
        <fullName evidence="2">Similar to Saccharomyces cerevisiae YOL108C INO4 Transcription factor required for derepression of inositol-choline-regulated genes involved in phospholipid synthesis</fullName>
    </submittedName>
</protein>
<name>A0A8H2VJJ5_9SACH</name>
<dbReference type="OrthoDB" id="5778525at2759"/>
<dbReference type="InterPro" id="IPR036638">
    <property type="entry name" value="HLH_DNA-bd_sf"/>
</dbReference>
<gene>
    <name evidence="2" type="ORF">KABA2_10S02970</name>
</gene>
<reference evidence="2 3" key="1">
    <citation type="submission" date="2020-05" db="EMBL/GenBank/DDBJ databases">
        <authorList>
            <person name="Casaregola S."/>
            <person name="Devillers H."/>
            <person name="Grondin C."/>
        </authorList>
    </citation>
    <scope>NUCLEOTIDE SEQUENCE [LARGE SCALE GENOMIC DNA]</scope>
    <source>
        <strain evidence="2 3">CLIB 1767</strain>
    </source>
</reference>
<dbReference type="GeneID" id="64859690"/>
<dbReference type="EMBL" id="CAEFZW010000010">
    <property type="protein sequence ID" value="CAB4256602.1"/>
    <property type="molecule type" value="Genomic_DNA"/>
</dbReference>
<feature type="domain" description="BHLH" evidence="1">
    <location>
        <begin position="69"/>
        <end position="121"/>
    </location>
</feature>
<dbReference type="SUPFAM" id="SSF47459">
    <property type="entry name" value="HLH, helix-loop-helix DNA-binding domain"/>
    <property type="match status" value="1"/>
</dbReference>
<accession>A0A8H2VJJ5</accession>
<dbReference type="PROSITE" id="PS50888">
    <property type="entry name" value="BHLH"/>
    <property type="match status" value="1"/>
</dbReference>
<dbReference type="RefSeq" id="XP_041408446.1">
    <property type="nucleotide sequence ID" value="XM_041552512.1"/>
</dbReference>
<evidence type="ECO:0000313" key="2">
    <source>
        <dbReference type="EMBL" id="CAB4256602.1"/>
    </source>
</evidence>